<proteinExistence type="predicted"/>
<sequence>MAVYSNNTRSHEVEQKNSEEWEDVIEDDEDTTYNFRRRNTGGPSNSVQNATPRKRRPGMKTIFVATSPRKTYPSPRPRPQFSEHESFFTQEEVEVAVKQGVRSTAFYSFDVLSTSISWLKKPLSTFIVLWLIAMILNSLSATFKAAFAPLCIIPGISRSPLCQFPQPLPPSVLPQESPRAQHADFPQLVTVQSQTFEHLLDDSVGSSGLALEIKRAQMATSDLVTLVKVSHLTSRDILANALSVFVEDAKRTGRGLQKLSSKVGGAVDGILAVNDYALHSIEAAASRDNSENSLISYIFPFSFSRKRTTSTEVMTESFEKALSVLSTNLARLIIEAEVSLNNLDKLELQLQTIHEIVAREDASLLTKREELLAELWTLLGGNRDKMRGFDAHLGLLKDVGTYRTRALAHVAAALQTLQALSTDMEDLRERAAKPELAGGEIPLEVHVKSIRSGLERLAKGRERAQKREQEAYERILGPA</sequence>
<feature type="compositionally biased region" description="Basic and acidic residues" evidence="1">
    <location>
        <begin position="9"/>
        <end position="19"/>
    </location>
</feature>
<name>A0A4Y7QE78_9AGAM</name>
<dbReference type="VEuPathDB" id="FungiDB:BD410DRAFT_637531"/>
<keyword evidence="2" id="KW-1133">Transmembrane helix</keyword>
<keyword evidence="2" id="KW-0812">Transmembrane</keyword>
<evidence type="ECO:0000313" key="4">
    <source>
        <dbReference type="Proteomes" id="UP000294933"/>
    </source>
</evidence>
<reference evidence="3 4" key="1">
    <citation type="submission" date="2018-06" db="EMBL/GenBank/DDBJ databases">
        <title>A transcriptomic atlas of mushroom development highlights an independent origin of complex multicellularity.</title>
        <authorList>
            <consortium name="DOE Joint Genome Institute"/>
            <person name="Krizsan K."/>
            <person name="Almasi E."/>
            <person name="Merenyi Z."/>
            <person name="Sahu N."/>
            <person name="Viragh M."/>
            <person name="Koszo T."/>
            <person name="Mondo S."/>
            <person name="Kiss B."/>
            <person name="Balint B."/>
            <person name="Kues U."/>
            <person name="Barry K."/>
            <person name="Hegedus J.C."/>
            <person name="Henrissat B."/>
            <person name="Johnson J."/>
            <person name="Lipzen A."/>
            <person name="Ohm R."/>
            <person name="Nagy I."/>
            <person name="Pangilinan J."/>
            <person name="Yan J."/>
            <person name="Xiong Y."/>
            <person name="Grigoriev I.V."/>
            <person name="Hibbett D.S."/>
            <person name="Nagy L.G."/>
        </authorList>
    </citation>
    <scope>NUCLEOTIDE SEQUENCE [LARGE SCALE GENOMIC DNA]</scope>
    <source>
        <strain evidence="3 4">SZMC22713</strain>
    </source>
</reference>
<keyword evidence="2" id="KW-0472">Membrane</keyword>
<dbReference type="AlphaFoldDB" id="A0A4Y7QE78"/>
<evidence type="ECO:0000256" key="1">
    <source>
        <dbReference type="SAM" id="MobiDB-lite"/>
    </source>
</evidence>
<accession>A0A4Y7QE78</accession>
<evidence type="ECO:0000313" key="3">
    <source>
        <dbReference type="EMBL" id="TDL25382.1"/>
    </source>
</evidence>
<dbReference type="OrthoDB" id="4179406at2759"/>
<keyword evidence="4" id="KW-1185">Reference proteome</keyword>
<gene>
    <name evidence="3" type="ORF">BD410DRAFT_637531</name>
</gene>
<evidence type="ECO:0000256" key="2">
    <source>
        <dbReference type="SAM" id="Phobius"/>
    </source>
</evidence>
<feature type="compositionally biased region" description="Acidic residues" evidence="1">
    <location>
        <begin position="20"/>
        <end position="31"/>
    </location>
</feature>
<dbReference type="STRING" id="50990.A0A4Y7QE78"/>
<feature type="transmembrane region" description="Helical" evidence="2">
    <location>
        <begin position="123"/>
        <end position="143"/>
    </location>
</feature>
<feature type="compositionally biased region" description="Polar residues" evidence="1">
    <location>
        <begin position="41"/>
        <end position="51"/>
    </location>
</feature>
<organism evidence="3 4">
    <name type="scientific">Rickenella mellea</name>
    <dbReference type="NCBI Taxonomy" id="50990"/>
    <lineage>
        <taxon>Eukaryota</taxon>
        <taxon>Fungi</taxon>
        <taxon>Dikarya</taxon>
        <taxon>Basidiomycota</taxon>
        <taxon>Agaricomycotina</taxon>
        <taxon>Agaricomycetes</taxon>
        <taxon>Hymenochaetales</taxon>
        <taxon>Rickenellaceae</taxon>
        <taxon>Rickenella</taxon>
    </lineage>
</organism>
<dbReference type="Proteomes" id="UP000294933">
    <property type="component" value="Unassembled WGS sequence"/>
</dbReference>
<dbReference type="EMBL" id="ML170164">
    <property type="protein sequence ID" value="TDL25382.1"/>
    <property type="molecule type" value="Genomic_DNA"/>
</dbReference>
<protein>
    <submittedName>
        <fullName evidence="3">Uncharacterized protein</fullName>
    </submittedName>
</protein>
<feature type="region of interest" description="Disordered" evidence="1">
    <location>
        <begin position="1"/>
        <end position="54"/>
    </location>
</feature>